<evidence type="ECO:0000313" key="3">
    <source>
        <dbReference type="Proteomes" id="UP000095087"/>
    </source>
</evidence>
<accession>A0A1E2S3I8</accession>
<feature type="region of interest" description="Disordered" evidence="1">
    <location>
        <begin position="254"/>
        <end position="303"/>
    </location>
</feature>
<dbReference type="AlphaFoldDB" id="A0A1E2S3I8"/>
<feature type="compositionally biased region" description="Basic and acidic residues" evidence="1">
    <location>
        <begin position="262"/>
        <end position="302"/>
    </location>
</feature>
<dbReference type="Proteomes" id="UP000095087">
    <property type="component" value="Unassembled WGS sequence"/>
</dbReference>
<evidence type="ECO:0000256" key="1">
    <source>
        <dbReference type="SAM" id="MobiDB-lite"/>
    </source>
</evidence>
<protein>
    <submittedName>
        <fullName evidence="2">Uncharacterized protein</fullName>
    </submittedName>
</protein>
<reference evidence="2 3" key="1">
    <citation type="submission" date="2016-07" db="EMBL/GenBank/DDBJ databases">
        <title>Draft genome sequence of Methyloligella halotolerans C2T (VKM B-2706T=CCUG 61687T=DSM 25045T), a halotolerant polyhydroxybutyrate accumulating methylotroph.</title>
        <authorList>
            <person name="Vasilenko O.V."/>
            <person name="Doronina N.V."/>
            <person name="Poroshina M.N."/>
            <person name="Tarlachkov S.V."/>
            <person name="Trotsenko Y.A."/>
        </authorList>
    </citation>
    <scope>NUCLEOTIDE SEQUENCE [LARGE SCALE GENOMIC DNA]</scope>
    <source>
        <strain evidence="2 3">VKM B-2706</strain>
    </source>
</reference>
<keyword evidence="3" id="KW-1185">Reference proteome</keyword>
<organism evidence="2 3">
    <name type="scientific">Methyloligella halotolerans</name>
    <dbReference type="NCBI Taxonomy" id="1177755"/>
    <lineage>
        <taxon>Bacteria</taxon>
        <taxon>Pseudomonadati</taxon>
        <taxon>Pseudomonadota</taxon>
        <taxon>Alphaproteobacteria</taxon>
        <taxon>Hyphomicrobiales</taxon>
        <taxon>Hyphomicrobiaceae</taxon>
        <taxon>Methyloligella</taxon>
    </lineage>
</organism>
<evidence type="ECO:0000313" key="2">
    <source>
        <dbReference type="EMBL" id="ODA68899.1"/>
    </source>
</evidence>
<dbReference type="EMBL" id="MASI01000001">
    <property type="protein sequence ID" value="ODA68899.1"/>
    <property type="molecule type" value="Genomic_DNA"/>
</dbReference>
<sequence length="315" mass="33272">MGPASLGAAGQTVEDADRQAGAVGLHQIELEPARRALGRIAAGAGQKGCPVPGHDVLELQLIRGGIGQIDAEPLGKGGVEIFDIALRIGGEETGWRVIQIGDGLLNLLEALFLVLTFVGDLVELPDDEGAVALHLRGGRHGPDGDAEPAGRDGIVFGHLAQRRQAKLLLQRPALLGGAGEAENRLGEMGVAGERPVRGRDARLPFEAEEIAVGRIGIEHTAVSVGDERALRQIVDKRLGDVVLHLALAEMQDAHGAGEQAEDADHRQARQDGQHERLGDLARDHGEADGRSRQAKGQQHDQADTALAFGAVRHRL</sequence>
<proteinExistence type="predicted"/>
<gene>
    <name evidence="2" type="ORF">A7A08_00733</name>
</gene>
<comment type="caution">
    <text evidence="2">The sequence shown here is derived from an EMBL/GenBank/DDBJ whole genome shotgun (WGS) entry which is preliminary data.</text>
</comment>
<name>A0A1E2S3I8_9HYPH</name>